<dbReference type="GO" id="GO:0019321">
    <property type="term" value="P:pentose metabolic process"/>
    <property type="evidence" value="ECO:0007669"/>
    <property type="project" value="TreeGrafter"/>
</dbReference>
<feature type="domain" description="Carbohydrate kinase FGGY N-terminal" evidence="3">
    <location>
        <begin position="1"/>
        <end position="63"/>
    </location>
</feature>
<proteinExistence type="predicted"/>
<dbReference type="PANTHER" id="PTHR43435">
    <property type="entry name" value="RIBULOKINASE"/>
    <property type="match status" value="1"/>
</dbReference>
<accession>A0A383DU84</accession>
<dbReference type="SUPFAM" id="SSF53067">
    <property type="entry name" value="Actin-like ATPase domain"/>
    <property type="match status" value="1"/>
</dbReference>
<dbReference type="GO" id="GO:0019150">
    <property type="term" value="F:D-ribulokinase activity"/>
    <property type="evidence" value="ECO:0007669"/>
    <property type="project" value="TreeGrafter"/>
</dbReference>
<evidence type="ECO:0000256" key="1">
    <source>
        <dbReference type="ARBA" id="ARBA00022679"/>
    </source>
</evidence>
<dbReference type="EMBL" id="UINC01220254">
    <property type="protein sequence ID" value="SVE48086.1"/>
    <property type="molecule type" value="Genomic_DNA"/>
</dbReference>
<evidence type="ECO:0000256" key="2">
    <source>
        <dbReference type="ARBA" id="ARBA00022777"/>
    </source>
</evidence>
<feature type="non-terminal residue" evidence="4">
    <location>
        <position position="67"/>
    </location>
</feature>
<dbReference type="InterPro" id="IPR018484">
    <property type="entry name" value="FGGY_N"/>
</dbReference>
<evidence type="ECO:0000259" key="3">
    <source>
        <dbReference type="Pfam" id="PF00370"/>
    </source>
</evidence>
<dbReference type="InterPro" id="IPR043129">
    <property type="entry name" value="ATPase_NBD"/>
</dbReference>
<reference evidence="4" key="1">
    <citation type="submission" date="2018-05" db="EMBL/GenBank/DDBJ databases">
        <authorList>
            <person name="Lanie J.A."/>
            <person name="Ng W.-L."/>
            <person name="Kazmierczak K.M."/>
            <person name="Andrzejewski T.M."/>
            <person name="Davidsen T.M."/>
            <person name="Wayne K.J."/>
            <person name="Tettelin H."/>
            <person name="Glass J.I."/>
            <person name="Rusch D."/>
            <person name="Podicherti R."/>
            <person name="Tsui H.-C.T."/>
            <person name="Winkler M.E."/>
        </authorList>
    </citation>
    <scope>NUCLEOTIDE SEQUENCE</scope>
</reference>
<gene>
    <name evidence="4" type="ORF">METZ01_LOCUS500940</name>
</gene>
<keyword evidence="2" id="KW-0418">Kinase</keyword>
<dbReference type="GO" id="GO:0005737">
    <property type="term" value="C:cytoplasm"/>
    <property type="evidence" value="ECO:0007669"/>
    <property type="project" value="TreeGrafter"/>
</dbReference>
<dbReference type="Gene3D" id="3.30.420.40">
    <property type="match status" value="1"/>
</dbReference>
<dbReference type="Pfam" id="PF00370">
    <property type="entry name" value="FGGY_N"/>
    <property type="match status" value="1"/>
</dbReference>
<evidence type="ECO:0000313" key="4">
    <source>
        <dbReference type="EMBL" id="SVE48086.1"/>
    </source>
</evidence>
<organism evidence="4">
    <name type="scientific">marine metagenome</name>
    <dbReference type="NCBI Taxonomy" id="408172"/>
    <lineage>
        <taxon>unclassified sequences</taxon>
        <taxon>metagenomes</taxon>
        <taxon>ecological metagenomes</taxon>
    </lineage>
</organism>
<protein>
    <recommendedName>
        <fullName evidence="3">Carbohydrate kinase FGGY N-terminal domain-containing protein</fullName>
    </recommendedName>
</protein>
<dbReference type="AlphaFoldDB" id="A0A383DU84"/>
<sequence length="67" mass="7809">MFIGIDLGTSSVKTILIDENQNTLASKTETISIENPQNGYYEQNPEEWYEATVRCFDYLKKQKPKEF</sequence>
<dbReference type="PANTHER" id="PTHR43435:SF4">
    <property type="entry name" value="FGGY CARBOHYDRATE KINASE DOMAIN-CONTAINING PROTEIN"/>
    <property type="match status" value="1"/>
</dbReference>
<keyword evidence="1" id="KW-0808">Transferase</keyword>
<name>A0A383DU84_9ZZZZ</name>